<dbReference type="Pfam" id="PF23598">
    <property type="entry name" value="LRR_14"/>
    <property type="match status" value="1"/>
</dbReference>
<proteinExistence type="predicted"/>
<dbReference type="Gene3D" id="3.80.10.10">
    <property type="entry name" value="Ribonuclease Inhibitor"/>
    <property type="match status" value="1"/>
</dbReference>
<dbReference type="AlphaFoldDB" id="A0AAD3NT26"/>
<dbReference type="PRINTS" id="PR00364">
    <property type="entry name" value="DISEASERSIST"/>
</dbReference>
<protein>
    <recommendedName>
        <fullName evidence="7">NB-ARC domain-containing protein</fullName>
    </recommendedName>
</protein>
<dbReference type="InterPro" id="IPR042197">
    <property type="entry name" value="Apaf_helical"/>
</dbReference>
<reference evidence="5" key="1">
    <citation type="submission" date="2022-12" db="EMBL/GenBank/DDBJ databases">
        <title>Chromosome-Level Genome Assembly of Japanese Cedar (Cryptomeriajaponica D. Don).</title>
        <authorList>
            <person name="Fujino T."/>
            <person name="Yamaguchi K."/>
            <person name="Yokoyama T."/>
            <person name="Hamanaka T."/>
            <person name="Harazono Y."/>
            <person name="Kamada H."/>
            <person name="Kobayashi W."/>
            <person name="Ujino-Ihara T."/>
            <person name="Uchiyama K."/>
            <person name="Matsumoto A."/>
            <person name="Izuno A."/>
            <person name="Tsumura Y."/>
            <person name="Toyoda A."/>
            <person name="Shigenobu S."/>
            <person name="Moriguchi Y."/>
            <person name="Ueno S."/>
            <person name="Kasahara M."/>
        </authorList>
    </citation>
    <scope>NUCLEOTIDE SEQUENCE</scope>
</reference>
<dbReference type="Pfam" id="PF00931">
    <property type="entry name" value="NB-ARC"/>
    <property type="match status" value="1"/>
</dbReference>
<dbReference type="SUPFAM" id="SSF52058">
    <property type="entry name" value="L domain-like"/>
    <property type="match status" value="1"/>
</dbReference>
<dbReference type="Proteomes" id="UP001234787">
    <property type="component" value="Unassembled WGS sequence"/>
</dbReference>
<dbReference type="InterPro" id="IPR036388">
    <property type="entry name" value="WH-like_DNA-bd_sf"/>
</dbReference>
<keyword evidence="1" id="KW-0677">Repeat</keyword>
<feature type="domain" description="NB-ARC" evidence="3">
    <location>
        <begin position="32"/>
        <end position="195"/>
    </location>
</feature>
<dbReference type="PANTHER" id="PTHR36766">
    <property type="entry name" value="PLANT BROAD-SPECTRUM MILDEW RESISTANCE PROTEIN RPW8"/>
    <property type="match status" value="1"/>
</dbReference>
<comment type="caution">
    <text evidence="5">The sequence shown here is derived from an EMBL/GenBank/DDBJ whole genome shotgun (WGS) entry which is preliminary data.</text>
</comment>
<gene>
    <name evidence="5" type="ORF">SUGI_1505570</name>
</gene>
<dbReference type="Gene3D" id="1.10.10.10">
    <property type="entry name" value="Winged helix-like DNA-binding domain superfamily/Winged helix DNA-binding domain"/>
    <property type="match status" value="1"/>
</dbReference>
<dbReference type="InterPro" id="IPR032675">
    <property type="entry name" value="LRR_dom_sf"/>
</dbReference>
<evidence type="ECO:0000259" key="4">
    <source>
        <dbReference type="Pfam" id="PF23598"/>
    </source>
</evidence>
<sequence>MALVRSIDSSEIVDDCAYGVLGKSQFYVGLEKCIGDLRGMLLDKDVSVVGAQSMGGGGKTSLALGLCNDPQIKEYFHENVVFITVSQSPNLIGILETMWEKIGGRKKQEFQNLEDGHKQLQQLILRQPKSTLVILDDVWSRIHLENLLFEGPGYKTVVTTRDRSNIPTTQTTRLYQLPLLCKEDALSLFCFWAFGRTSIPSTIDANLVKEVQAECGGLPLALKVIGSCLRGEPHDVWERAKDQISRGESISDYHKKGLIKLLEISIDSLDDVARECFLDLGLFPEERKISADALLDVWVYVRNLQWHNAFSILSDFASRNLLNLTGNPWSRVAISYGSASELYFSQHGVMRELALHLGSQDGGDHRKRFLMPRKEASLPEKWEMLNHRACDVQLLSIQTGPMEAKHWFQLNFPETEALLLFFTSNEYFLPPFLKSMKKLKFLMVFNYGTKRATIKGLDVLSSLTQLKSVRLQRLIASPVLKQSKEISSLEKLCLSLCEGFEYVSTFNSIKLRDFNLDHCSSLEEVPLSFCYMPSAQMWSISNCHLLKMLPDDLGNMNSLRMLRLSALPGLKELPASIGKLERLECLDISSCEGLRGLPEEIGQLKKLTDFYMRDCSRLMSLPRAVCELTSLNLVICDEKIGKQWLRAKNISIPELRVEIVETHFSLEWLGD</sequence>
<dbReference type="Gene3D" id="1.10.8.430">
    <property type="entry name" value="Helical domain of apoptotic protease-activating factors"/>
    <property type="match status" value="1"/>
</dbReference>
<evidence type="ECO:0000259" key="3">
    <source>
        <dbReference type="Pfam" id="PF00931"/>
    </source>
</evidence>
<name>A0AAD3NT26_CRYJA</name>
<dbReference type="PANTHER" id="PTHR36766:SF30">
    <property type="entry name" value="TIR-NBS TYPE DISEASE RESISTANCE PROTEIN-RELATED"/>
    <property type="match status" value="1"/>
</dbReference>
<dbReference type="InterPro" id="IPR002182">
    <property type="entry name" value="NB-ARC"/>
</dbReference>
<dbReference type="Gene3D" id="3.40.50.300">
    <property type="entry name" value="P-loop containing nucleotide triphosphate hydrolases"/>
    <property type="match status" value="1"/>
</dbReference>
<accession>A0AAD3NT26</accession>
<evidence type="ECO:0000313" key="6">
    <source>
        <dbReference type="Proteomes" id="UP001234787"/>
    </source>
</evidence>
<dbReference type="GO" id="GO:0043531">
    <property type="term" value="F:ADP binding"/>
    <property type="evidence" value="ECO:0007669"/>
    <property type="project" value="InterPro"/>
</dbReference>
<evidence type="ECO:0000256" key="1">
    <source>
        <dbReference type="ARBA" id="ARBA00022737"/>
    </source>
</evidence>
<dbReference type="EMBL" id="BSEH01000871">
    <property type="protein sequence ID" value="GLJ59374.1"/>
    <property type="molecule type" value="Genomic_DNA"/>
</dbReference>
<dbReference type="GO" id="GO:0006952">
    <property type="term" value="P:defense response"/>
    <property type="evidence" value="ECO:0007669"/>
    <property type="project" value="UniProtKB-KW"/>
</dbReference>
<dbReference type="InterPro" id="IPR055414">
    <property type="entry name" value="LRR_R13L4/SHOC2-like"/>
</dbReference>
<dbReference type="InterPro" id="IPR027417">
    <property type="entry name" value="P-loop_NTPase"/>
</dbReference>
<organism evidence="5 6">
    <name type="scientific">Cryptomeria japonica</name>
    <name type="common">Japanese cedar</name>
    <name type="synonym">Cupressus japonica</name>
    <dbReference type="NCBI Taxonomy" id="3369"/>
    <lineage>
        <taxon>Eukaryota</taxon>
        <taxon>Viridiplantae</taxon>
        <taxon>Streptophyta</taxon>
        <taxon>Embryophyta</taxon>
        <taxon>Tracheophyta</taxon>
        <taxon>Spermatophyta</taxon>
        <taxon>Pinopsida</taxon>
        <taxon>Pinidae</taxon>
        <taxon>Conifers II</taxon>
        <taxon>Cupressales</taxon>
        <taxon>Cupressaceae</taxon>
        <taxon>Cryptomeria</taxon>
    </lineage>
</organism>
<feature type="domain" description="Disease resistance R13L4/SHOC-2-like LRR" evidence="4">
    <location>
        <begin position="550"/>
        <end position="632"/>
    </location>
</feature>
<evidence type="ECO:0000256" key="2">
    <source>
        <dbReference type="ARBA" id="ARBA00022821"/>
    </source>
</evidence>
<evidence type="ECO:0000313" key="5">
    <source>
        <dbReference type="EMBL" id="GLJ59374.1"/>
    </source>
</evidence>
<keyword evidence="2" id="KW-0611">Plant defense</keyword>
<evidence type="ECO:0008006" key="7">
    <source>
        <dbReference type="Google" id="ProtNLM"/>
    </source>
</evidence>
<keyword evidence="6" id="KW-1185">Reference proteome</keyword>
<dbReference type="SUPFAM" id="SSF52540">
    <property type="entry name" value="P-loop containing nucleoside triphosphate hydrolases"/>
    <property type="match status" value="1"/>
</dbReference>